<name>A0A9W4AYX3_9MYCO</name>
<evidence type="ECO:0000313" key="4">
    <source>
        <dbReference type="Proteomes" id="UP000465785"/>
    </source>
</evidence>
<dbReference type="PRINTS" id="PR00111">
    <property type="entry name" value="ABHYDROLASE"/>
</dbReference>
<dbReference type="InterPro" id="IPR050266">
    <property type="entry name" value="AB_hydrolase_sf"/>
</dbReference>
<proteinExistence type="predicted"/>
<organism evidence="3 4">
    <name type="scientific">Mycobacterium gallinarum</name>
    <dbReference type="NCBI Taxonomy" id="39689"/>
    <lineage>
        <taxon>Bacteria</taxon>
        <taxon>Bacillati</taxon>
        <taxon>Actinomycetota</taxon>
        <taxon>Actinomycetes</taxon>
        <taxon>Mycobacteriales</taxon>
        <taxon>Mycobacteriaceae</taxon>
        <taxon>Mycobacterium</taxon>
    </lineage>
</organism>
<dbReference type="PRINTS" id="PR00412">
    <property type="entry name" value="EPOXHYDRLASE"/>
</dbReference>
<dbReference type="EMBL" id="AP022601">
    <property type="protein sequence ID" value="BBY91063.1"/>
    <property type="molecule type" value="Genomic_DNA"/>
</dbReference>
<feature type="domain" description="AB hydrolase-1" evidence="2">
    <location>
        <begin position="31"/>
        <end position="133"/>
    </location>
</feature>
<keyword evidence="4" id="KW-1185">Reference proteome</keyword>
<dbReference type="InterPro" id="IPR029058">
    <property type="entry name" value="AB_hydrolase_fold"/>
</dbReference>
<accession>A0A9W4AYX3</accession>
<dbReference type="PANTHER" id="PTHR43798">
    <property type="entry name" value="MONOACYLGLYCEROL LIPASE"/>
    <property type="match status" value="1"/>
</dbReference>
<dbReference type="PANTHER" id="PTHR43798:SF31">
    <property type="entry name" value="AB HYDROLASE SUPERFAMILY PROTEIN YCLE"/>
    <property type="match status" value="1"/>
</dbReference>
<dbReference type="SUPFAM" id="SSF53474">
    <property type="entry name" value="alpha/beta-Hydrolases"/>
    <property type="match status" value="1"/>
</dbReference>
<dbReference type="Gene3D" id="3.40.50.1820">
    <property type="entry name" value="alpha/beta hydrolase"/>
    <property type="match status" value="1"/>
</dbReference>
<keyword evidence="1 3" id="KW-0378">Hydrolase</keyword>
<dbReference type="GO" id="GO:0016020">
    <property type="term" value="C:membrane"/>
    <property type="evidence" value="ECO:0007669"/>
    <property type="project" value="TreeGrafter"/>
</dbReference>
<evidence type="ECO:0000256" key="1">
    <source>
        <dbReference type="ARBA" id="ARBA00022801"/>
    </source>
</evidence>
<dbReference type="KEGG" id="mgau:MGALJ_07320"/>
<dbReference type="Pfam" id="PF00561">
    <property type="entry name" value="Abhydrolase_1"/>
    <property type="match status" value="2"/>
</dbReference>
<protein>
    <submittedName>
        <fullName evidence="3">Hydrolase, alpha/beta fold protein</fullName>
    </submittedName>
</protein>
<reference evidence="3 4" key="1">
    <citation type="journal article" date="2019" name="Emerg. Microbes Infect.">
        <title>Comprehensive subspecies identification of 175 nontuberculous mycobacteria species based on 7547 genomic profiles.</title>
        <authorList>
            <person name="Matsumoto Y."/>
            <person name="Kinjo T."/>
            <person name="Motooka D."/>
            <person name="Nabeya D."/>
            <person name="Jung N."/>
            <person name="Uechi K."/>
            <person name="Horii T."/>
            <person name="Iida T."/>
            <person name="Fujita J."/>
            <person name="Nakamura S."/>
        </authorList>
    </citation>
    <scope>NUCLEOTIDE SEQUENCE [LARGE SCALE GENOMIC DNA]</scope>
    <source>
        <strain evidence="3 4">JCM 6399</strain>
    </source>
</reference>
<dbReference type="GO" id="GO:0016787">
    <property type="term" value="F:hydrolase activity"/>
    <property type="evidence" value="ECO:0007669"/>
    <property type="project" value="UniProtKB-KW"/>
</dbReference>
<dbReference type="AlphaFoldDB" id="A0A9W4AYX3"/>
<dbReference type="InterPro" id="IPR000639">
    <property type="entry name" value="Epox_hydrolase-like"/>
</dbReference>
<dbReference type="InterPro" id="IPR000073">
    <property type="entry name" value="AB_hydrolase_1"/>
</dbReference>
<evidence type="ECO:0000313" key="3">
    <source>
        <dbReference type="EMBL" id="BBY91063.1"/>
    </source>
</evidence>
<evidence type="ECO:0000259" key="2">
    <source>
        <dbReference type="Pfam" id="PF00561"/>
    </source>
</evidence>
<feature type="domain" description="AB hydrolase-1" evidence="2">
    <location>
        <begin position="219"/>
        <end position="271"/>
    </location>
</feature>
<sequence>MTSRMTESQLTEHIVPVAGKSIFVAEIGAGPAVVMLHGGGPGASGVANYSRNIDALAQRFRVIVPDMPGYGRSDKGVDHSDPFGYLALMIRGLLNELGVGSAHLVGNSYGGAAALRLALDTPQRVDKLVLMGPGGIGTTRGLPTAGLKSLLSYYGGDGPRREKLASFIRDYLVYDGASVPDDLIDLRYAASIDPEVVANPPLRRPSGLRALWRMDLTRDSRLQTLTTPTLVLWGRDDKVNRPSGGPMLLNLMPNAELVMTSHTGHWMQWERADLFNRLVTDFLSADSTFAHG</sequence>
<gene>
    <name evidence="3" type="ORF">MGALJ_07320</name>
</gene>
<dbReference type="Proteomes" id="UP000465785">
    <property type="component" value="Chromosome"/>
</dbReference>